<dbReference type="GO" id="GO:0005829">
    <property type="term" value="C:cytosol"/>
    <property type="evidence" value="ECO:0007669"/>
    <property type="project" value="TreeGrafter"/>
</dbReference>
<comment type="caution">
    <text evidence="2">The sequence shown here is derived from an EMBL/GenBank/DDBJ whole genome shotgun (WGS) entry which is preliminary data.</text>
</comment>
<dbReference type="GO" id="GO:0016627">
    <property type="term" value="F:oxidoreductase activity, acting on the CH-CH group of donors"/>
    <property type="evidence" value="ECO:0007669"/>
    <property type="project" value="TreeGrafter"/>
</dbReference>
<dbReference type="PANTHER" id="PTHR35176">
    <property type="entry name" value="HEME OXYGENASE HI_0854-RELATED"/>
    <property type="match status" value="1"/>
</dbReference>
<dbReference type="AlphaFoldDB" id="A0A8T4ISE7"/>
<dbReference type="GO" id="GO:0070967">
    <property type="term" value="F:coenzyme F420 binding"/>
    <property type="evidence" value="ECO:0007669"/>
    <property type="project" value="TreeGrafter"/>
</dbReference>
<keyword evidence="3" id="KW-1185">Reference proteome</keyword>
<dbReference type="PANTHER" id="PTHR35176:SF6">
    <property type="entry name" value="HEME OXYGENASE HI_0854-RELATED"/>
    <property type="match status" value="1"/>
</dbReference>
<proteinExistence type="predicted"/>
<dbReference type="Gene3D" id="2.30.110.10">
    <property type="entry name" value="Electron Transport, Fmn-binding Protein, Chain A"/>
    <property type="match status" value="1"/>
</dbReference>
<dbReference type="Proteomes" id="UP000675554">
    <property type="component" value="Unassembled WGS sequence"/>
</dbReference>
<name>A0A8T4ISE7_9ACTN</name>
<dbReference type="InterPro" id="IPR012349">
    <property type="entry name" value="Split_barrel_FMN-bd"/>
</dbReference>
<dbReference type="SUPFAM" id="SSF50475">
    <property type="entry name" value="FMN-binding split barrel"/>
    <property type="match status" value="1"/>
</dbReference>
<keyword evidence="1" id="KW-0560">Oxidoreductase</keyword>
<sequence>MALSREEREHFLAEPHIGALSVAREEADRAPLTVPIWYQYAPGGELWIMTGRDSVKARLIGSAGRFTIMADRLEPTIRYVSAEGPVTETSPATQEALREMSARYLPQEKVDGYVAWSWKEHGEQIIIRMRPEHWVSADLGTV</sequence>
<dbReference type="EMBL" id="JAGSMN010000305">
    <property type="protein sequence ID" value="MBR7674162.1"/>
    <property type="molecule type" value="Genomic_DNA"/>
</dbReference>
<dbReference type="InterPro" id="IPR052019">
    <property type="entry name" value="F420H2_bilvrd_red/Heme_oxyg"/>
</dbReference>
<evidence type="ECO:0000256" key="1">
    <source>
        <dbReference type="ARBA" id="ARBA00023002"/>
    </source>
</evidence>
<gene>
    <name evidence="2" type="ORF">KDA82_14275</name>
</gene>
<organism evidence="2 3">
    <name type="scientific">Streptomyces daliensis</name>
    <dbReference type="NCBI Taxonomy" id="299421"/>
    <lineage>
        <taxon>Bacteria</taxon>
        <taxon>Bacillati</taxon>
        <taxon>Actinomycetota</taxon>
        <taxon>Actinomycetes</taxon>
        <taxon>Kitasatosporales</taxon>
        <taxon>Streptomycetaceae</taxon>
        <taxon>Streptomyces</taxon>
    </lineage>
</organism>
<evidence type="ECO:0000313" key="3">
    <source>
        <dbReference type="Proteomes" id="UP000675554"/>
    </source>
</evidence>
<protein>
    <submittedName>
        <fullName evidence="2">Pyridoxamine 5'-phosphate oxidase family protein</fullName>
    </submittedName>
</protein>
<accession>A0A8T4ISE7</accession>
<evidence type="ECO:0000313" key="2">
    <source>
        <dbReference type="EMBL" id="MBR7674162.1"/>
    </source>
</evidence>
<reference evidence="2" key="1">
    <citation type="submission" date="2021-04" db="EMBL/GenBank/DDBJ databases">
        <title>Sequencing of actinobacteria type strains.</title>
        <authorList>
            <person name="Nguyen G.-S."/>
            <person name="Wentzel A."/>
        </authorList>
    </citation>
    <scope>NUCLEOTIDE SEQUENCE</scope>
    <source>
        <strain evidence="2">DSM 42095</strain>
    </source>
</reference>